<accession>A0A6A4HKX1</accession>
<dbReference type="Proteomes" id="UP000799118">
    <property type="component" value="Unassembled WGS sequence"/>
</dbReference>
<organism evidence="1 2">
    <name type="scientific">Gymnopus androsaceus JB14</name>
    <dbReference type="NCBI Taxonomy" id="1447944"/>
    <lineage>
        <taxon>Eukaryota</taxon>
        <taxon>Fungi</taxon>
        <taxon>Dikarya</taxon>
        <taxon>Basidiomycota</taxon>
        <taxon>Agaricomycotina</taxon>
        <taxon>Agaricomycetes</taxon>
        <taxon>Agaricomycetidae</taxon>
        <taxon>Agaricales</taxon>
        <taxon>Marasmiineae</taxon>
        <taxon>Omphalotaceae</taxon>
        <taxon>Gymnopus</taxon>
    </lineage>
</organism>
<protein>
    <submittedName>
        <fullName evidence="1">Uncharacterized protein</fullName>
    </submittedName>
</protein>
<dbReference type="EMBL" id="ML769480">
    <property type="protein sequence ID" value="KAE9398653.1"/>
    <property type="molecule type" value="Genomic_DNA"/>
</dbReference>
<dbReference type="OrthoDB" id="3034061at2759"/>
<keyword evidence="2" id="KW-1185">Reference proteome</keyword>
<reference evidence="1" key="1">
    <citation type="journal article" date="2019" name="Environ. Microbiol.">
        <title>Fungal ecological strategies reflected in gene transcription - a case study of two litter decomposers.</title>
        <authorList>
            <person name="Barbi F."/>
            <person name="Kohler A."/>
            <person name="Barry K."/>
            <person name="Baskaran P."/>
            <person name="Daum C."/>
            <person name="Fauchery L."/>
            <person name="Ihrmark K."/>
            <person name="Kuo A."/>
            <person name="LaButti K."/>
            <person name="Lipzen A."/>
            <person name="Morin E."/>
            <person name="Grigoriev I.V."/>
            <person name="Henrissat B."/>
            <person name="Lindahl B."/>
            <person name="Martin F."/>
        </authorList>
    </citation>
    <scope>NUCLEOTIDE SEQUENCE</scope>
    <source>
        <strain evidence="1">JB14</strain>
    </source>
</reference>
<proteinExistence type="predicted"/>
<sequence length="99" mass="10917">MKGKKYFKAQNEADIVSKMIADGVDRKTALTELWVALTDEEKEEWEQKAANAINVAQNQTELPGLLAGLLKSIAQSGRVGRVEFSLILAFRQPDGVLNT</sequence>
<gene>
    <name evidence="1" type="ORF">BT96DRAFT_994718</name>
</gene>
<evidence type="ECO:0000313" key="1">
    <source>
        <dbReference type="EMBL" id="KAE9398653.1"/>
    </source>
</evidence>
<name>A0A6A4HKX1_9AGAR</name>
<evidence type="ECO:0000313" key="2">
    <source>
        <dbReference type="Proteomes" id="UP000799118"/>
    </source>
</evidence>
<dbReference type="AlphaFoldDB" id="A0A6A4HKX1"/>